<name>A0A9Q1IZ29_SYNKA</name>
<dbReference type="Proteomes" id="UP001152622">
    <property type="component" value="Chromosome 5"/>
</dbReference>
<gene>
    <name evidence="2" type="ORF">SKAU_G00152220</name>
</gene>
<evidence type="ECO:0000313" key="3">
    <source>
        <dbReference type="Proteomes" id="UP001152622"/>
    </source>
</evidence>
<feature type="compositionally biased region" description="Polar residues" evidence="1">
    <location>
        <begin position="79"/>
        <end position="92"/>
    </location>
</feature>
<keyword evidence="3" id="KW-1185">Reference proteome</keyword>
<organism evidence="2 3">
    <name type="scientific">Synaphobranchus kaupii</name>
    <name type="common">Kaup's arrowtooth eel</name>
    <dbReference type="NCBI Taxonomy" id="118154"/>
    <lineage>
        <taxon>Eukaryota</taxon>
        <taxon>Metazoa</taxon>
        <taxon>Chordata</taxon>
        <taxon>Craniata</taxon>
        <taxon>Vertebrata</taxon>
        <taxon>Euteleostomi</taxon>
        <taxon>Actinopterygii</taxon>
        <taxon>Neopterygii</taxon>
        <taxon>Teleostei</taxon>
        <taxon>Anguilliformes</taxon>
        <taxon>Synaphobranchidae</taxon>
        <taxon>Synaphobranchus</taxon>
    </lineage>
</organism>
<reference evidence="2" key="1">
    <citation type="journal article" date="2023" name="Science">
        <title>Genome structures resolve the early diversification of teleost fishes.</title>
        <authorList>
            <person name="Parey E."/>
            <person name="Louis A."/>
            <person name="Montfort J."/>
            <person name="Bouchez O."/>
            <person name="Roques C."/>
            <person name="Iampietro C."/>
            <person name="Lluch J."/>
            <person name="Castinel A."/>
            <person name="Donnadieu C."/>
            <person name="Desvignes T."/>
            <person name="Floi Bucao C."/>
            <person name="Jouanno E."/>
            <person name="Wen M."/>
            <person name="Mejri S."/>
            <person name="Dirks R."/>
            <person name="Jansen H."/>
            <person name="Henkel C."/>
            <person name="Chen W.J."/>
            <person name="Zahm M."/>
            <person name="Cabau C."/>
            <person name="Klopp C."/>
            <person name="Thompson A.W."/>
            <person name="Robinson-Rechavi M."/>
            <person name="Braasch I."/>
            <person name="Lecointre G."/>
            <person name="Bobe J."/>
            <person name="Postlethwait J.H."/>
            <person name="Berthelot C."/>
            <person name="Roest Crollius H."/>
            <person name="Guiguen Y."/>
        </authorList>
    </citation>
    <scope>NUCLEOTIDE SEQUENCE</scope>
    <source>
        <strain evidence="2">WJC10195</strain>
    </source>
</reference>
<sequence>MTCWKVPAHCATCWPHTHSAPLRGRLQPLAQHQWKRQWHRSPRVCLSASCPRPQHSDPQPPVPALVLSQARPRVPGASTAGSRSQKSGDFSK</sequence>
<dbReference type="EMBL" id="JAINUF010000005">
    <property type="protein sequence ID" value="KAJ8358697.1"/>
    <property type="molecule type" value="Genomic_DNA"/>
</dbReference>
<dbReference type="AlphaFoldDB" id="A0A9Q1IZ29"/>
<proteinExistence type="predicted"/>
<evidence type="ECO:0000313" key="2">
    <source>
        <dbReference type="EMBL" id="KAJ8358697.1"/>
    </source>
</evidence>
<accession>A0A9Q1IZ29</accession>
<feature type="region of interest" description="Disordered" evidence="1">
    <location>
        <begin position="49"/>
        <end position="92"/>
    </location>
</feature>
<protein>
    <submittedName>
        <fullName evidence="2">Uncharacterized protein</fullName>
    </submittedName>
</protein>
<evidence type="ECO:0000256" key="1">
    <source>
        <dbReference type="SAM" id="MobiDB-lite"/>
    </source>
</evidence>
<comment type="caution">
    <text evidence="2">The sequence shown here is derived from an EMBL/GenBank/DDBJ whole genome shotgun (WGS) entry which is preliminary data.</text>
</comment>